<gene>
    <name evidence="2" type="ORF">SAMN04490184_5080</name>
</gene>
<evidence type="ECO:0000313" key="2">
    <source>
        <dbReference type="EMBL" id="SDP82411.1"/>
    </source>
</evidence>
<accession>A0ABY0T1A4</accession>
<protein>
    <recommendedName>
        <fullName evidence="1">Kinase OspG kinase domain-containing protein</fullName>
    </recommendedName>
</protein>
<proteinExistence type="predicted"/>
<evidence type="ECO:0000313" key="3">
    <source>
        <dbReference type="Proteomes" id="UP000182654"/>
    </source>
</evidence>
<dbReference type="EMBL" id="LT629708">
    <property type="protein sequence ID" value="SDP82411.1"/>
    <property type="molecule type" value="Genomic_DNA"/>
</dbReference>
<sequence>MTAIDAAHRVSAPLVQAGNVNTPLPAVTGPSETAAAAPAPAPVLGNFGGALSWPVPLTESQRQAILDLMPDSRIGVLGDLLSGSAVTNTDLKTLELALQKLLASPKAQALKQVIQSELGGLPTDASNQDYVIAALQLGLDPLNSIHGFIQGQSGYRGQPASVVIEGVGAHLVEQGRATPQTATFAARLLLALRAPEFLVKGIPANVTYGSLIWVQLAMAVARVEADSPGATPTMSYTEVLAKAGQTGSDRLDSQHVQRKALTDWAAASGVLDGSSTLTDSDLERARIAYNSQLSTLMKASAAVQTEIPSRRAMALARLQECFPGVDPSVFEIRDIQKAWLRPGRPGLFPGMHSMLDIVMEGAPLGHEEHWISKNPRIPVKRFCHLYEGGTFKVAEDFKRQYDLAIQAHEDGHKGLASYLVSTLPQEDRNNFKHGKLEFFHTNEYTMAMDFLTPLALKTRGHTLHVKTTRGGEVNVYEIDTRSGTIQKQNYLRGRYTEPYTARNMESRTANVVSKTVLFDTLSPAQGTSGSRFDAIGEVFARSLDLKNEDVLAYARGVTSYDENRATNQAVGEFFLNLIPFRSAIVNFIKGNYGEGAFDLALDVVGLLTLGAGKAAQAGKAFSKGVTSIRGLSKALRFVGLTAIETFNPAAGLGDLVVGSGWLLYKGGRLGLRGLNKLTGRSASYDVLKAASQQHGVAATGTFKVAGQTVEGGAVLKDGKWYSFDADRMQAYGSPLEDFAAKARAVDGAIATVEVAPGRELSNTLFREYRVSESNLAGRTRNSQGVYRAADGHTAHIRHIDSSGQAAVYEVREVTRTPEGVVQARIYSANRQTPLLVQHVQGDQWMRLGARGGNPPSVASDLGRMMGGGSESRLYESLDGIHVYKETREPGHVKVPDYFERQAACLNEYHGEGFAMTLFENGRGYIKMKKIDGVALDAIAPRSLPKKAQQALDQMLADLQKKEMFPNDVQLSNFMYSAKENKVYPVDFDFPPKDVLHFDESTFAIHRDDFLRDADKLRAQFRQMIA</sequence>
<dbReference type="InterPro" id="IPR054466">
    <property type="entry name" value="OspG_kinase"/>
</dbReference>
<dbReference type="Gene3D" id="1.10.510.10">
    <property type="entry name" value="Transferase(Phosphotransferase) domain 1"/>
    <property type="match status" value="1"/>
</dbReference>
<organism evidence="2 3">
    <name type="scientific">Pseudomonas extremorientalis</name>
    <dbReference type="NCBI Taxonomy" id="169669"/>
    <lineage>
        <taxon>Bacteria</taxon>
        <taxon>Pseudomonadati</taxon>
        <taxon>Pseudomonadota</taxon>
        <taxon>Gammaproteobacteria</taxon>
        <taxon>Pseudomonadales</taxon>
        <taxon>Pseudomonadaceae</taxon>
        <taxon>Pseudomonas</taxon>
    </lineage>
</organism>
<dbReference type="Proteomes" id="UP000182654">
    <property type="component" value="Chromosome I"/>
</dbReference>
<dbReference type="Gene3D" id="3.30.200.20">
    <property type="entry name" value="Phosphorylase Kinase, domain 1"/>
    <property type="match status" value="1"/>
</dbReference>
<feature type="domain" description="Kinase OspG kinase" evidence="1">
    <location>
        <begin position="899"/>
        <end position="987"/>
    </location>
</feature>
<name>A0ABY0T1A4_9PSED</name>
<dbReference type="Pfam" id="PF22303">
    <property type="entry name" value="OspG_kinase"/>
    <property type="match status" value="1"/>
</dbReference>
<reference evidence="2 3" key="1">
    <citation type="submission" date="2016-10" db="EMBL/GenBank/DDBJ databases">
        <authorList>
            <person name="Varghese N."/>
            <person name="Submissions S."/>
        </authorList>
    </citation>
    <scope>NUCLEOTIDE SEQUENCE [LARGE SCALE GENOMIC DNA]</scope>
    <source>
        <strain evidence="2 3">BS2774</strain>
    </source>
</reference>
<keyword evidence="3" id="KW-1185">Reference proteome</keyword>
<evidence type="ECO:0000259" key="1">
    <source>
        <dbReference type="Pfam" id="PF22303"/>
    </source>
</evidence>